<comment type="caution">
    <text evidence="7">The sequence shown here is derived from an EMBL/GenBank/DDBJ whole genome shotgun (WGS) entry which is preliminary data.</text>
</comment>
<dbReference type="RefSeq" id="WP_238313926.1">
    <property type="nucleotide sequence ID" value="NZ_BPQH01000018.1"/>
</dbReference>
<dbReference type="CDD" id="cd08422">
    <property type="entry name" value="PBP2_CrgA_like"/>
    <property type="match status" value="1"/>
</dbReference>
<reference evidence="7" key="1">
    <citation type="journal article" date="2021" name="Front. Microbiol.">
        <title>Comprehensive Comparative Genomics and Phenotyping of Methylobacterium Species.</title>
        <authorList>
            <person name="Alessa O."/>
            <person name="Ogura Y."/>
            <person name="Fujitani Y."/>
            <person name="Takami H."/>
            <person name="Hayashi T."/>
            <person name="Sahin N."/>
            <person name="Tani A."/>
        </authorList>
    </citation>
    <scope>NUCLEOTIDE SEQUENCE</scope>
    <source>
        <strain evidence="7">KCTC 52305</strain>
    </source>
</reference>
<dbReference type="EMBL" id="BPQH01000018">
    <property type="protein sequence ID" value="GJD52272.1"/>
    <property type="molecule type" value="Genomic_DNA"/>
</dbReference>
<keyword evidence="3" id="KW-0238">DNA-binding</keyword>
<comment type="similarity">
    <text evidence="1">Belongs to the LysR transcriptional regulatory family.</text>
</comment>
<dbReference type="InterPro" id="IPR058163">
    <property type="entry name" value="LysR-type_TF_proteobact-type"/>
</dbReference>
<keyword evidence="2" id="KW-0805">Transcription regulation</keyword>
<dbReference type="SUPFAM" id="SSF46785">
    <property type="entry name" value="Winged helix' DNA-binding domain"/>
    <property type="match status" value="1"/>
</dbReference>
<accession>A0ABQ4R3Q4</accession>
<name>A0ABQ4R3Q4_9HYPH</name>
<dbReference type="InterPro" id="IPR036388">
    <property type="entry name" value="WH-like_DNA-bd_sf"/>
</dbReference>
<evidence type="ECO:0000256" key="5">
    <source>
        <dbReference type="SAM" id="MobiDB-lite"/>
    </source>
</evidence>
<dbReference type="Pfam" id="PF00126">
    <property type="entry name" value="HTH_1"/>
    <property type="match status" value="1"/>
</dbReference>
<dbReference type="InterPro" id="IPR036390">
    <property type="entry name" value="WH_DNA-bd_sf"/>
</dbReference>
<evidence type="ECO:0000256" key="4">
    <source>
        <dbReference type="ARBA" id="ARBA00023163"/>
    </source>
</evidence>
<proteinExistence type="inferred from homology"/>
<dbReference type="Gene3D" id="3.40.190.290">
    <property type="match status" value="1"/>
</dbReference>
<dbReference type="PROSITE" id="PS50931">
    <property type="entry name" value="HTH_LYSR"/>
    <property type="match status" value="1"/>
</dbReference>
<dbReference type="PANTHER" id="PTHR30537">
    <property type="entry name" value="HTH-TYPE TRANSCRIPTIONAL REGULATOR"/>
    <property type="match status" value="1"/>
</dbReference>
<dbReference type="Gene3D" id="1.10.10.10">
    <property type="entry name" value="Winged helix-like DNA-binding domain superfamily/Winged helix DNA-binding domain"/>
    <property type="match status" value="1"/>
</dbReference>
<gene>
    <name evidence="7" type="primary">dmlR_9</name>
    <name evidence="7" type="ORF">OPKNFCMD_5035</name>
</gene>
<organism evidence="7 8">
    <name type="scientific">Methylobacterium crusticola</name>
    <dbReference type="NCBI Taxonomy" id="1697972"/>
    <lineage>
        <taxon>Bacteria</taxon>
        <taxon>Pseudomonadati</taxon>
        <taxon>Pseudomonadota</taxon>
        <taxon>Alphaproteobacteria</taxon>
        <taxon>Hyphomicrobiales</taxon>
        <taxon>Methylobacteriaceae</taxon>
        <taxon>Methylobacterium</taxon>
    </lineage>
</organism>
<sequence length="333" mass="36170">MDRLAQLELLVSIADVGSISGAAQALGISNAAASRTLAALEERLNAQLVRRSTRTLHFTQEGATFLARARALLADLADSEAAVNGTALDPSGLLRVSASLSFALRHIAPRLPAYVARYPNVRVHVEVANRYVDLIDNGIDVAIRTREFEPDSNITIRRLGETRRVLAAAPAYLARHGAPAHPRDLEGHALLLYTYANNPNELSLSRGAETIRLPVHGLLESNDGQILRAAALTGLGILVQPAYIVHEDVAQGRLVPVLDAWDLPRLRINIAYPTRKHLSAKVRSFVDFMVEHFAANDFSRKWTGVMEPARAADPGRSPGRPPEPADLARAPTE</sequence>
<dbReference type="InterPro" id="IPR000847">
    <property type="entry name" value="LysR_HTH_N"/>
</dbReference>
<dbReference type="SUPFAM" id="SSF53850">
    <property type="entry name" value="Periplasmic binding protein-like II"/>
    <property type="match status" value="1"/>
</dbReference>
<dbReference type="InterPro" id="IPR005119">
    <property type="entry name" value="LysR_subst-bd"/>
</dbReference>
<evidence type="ECO:0000256" key="3">
    <source>
        <dbReference type="ARBA" id="ARBA00023125"/>
    </source>
</evidence>
<evidence type="ECO:0000313" key="7">
    <source>
        <dbReference type="EMBL" id="GJD52272.1"/>
    </source>
</evidence>
<dbReference type="Proteomes" id="UP001055167">
    <property type="component" value="Unassembled WGS sequence"/>
</dbReference>
<feature type="domain" description="HTH lysR-type" evidence="6">
    <location>
        <begin position="1"/>
        <end position="59"/>
    </location>
</feature>
<evidence type="ECO:0000256" key="2">
    <source>
        <dbReference type="ARBA" id="ARBA00023015"/>
    </source>
</evidence>
<evidence type="ECO:0000256" key="1">
    <source>
        <dbReference type="ARBA" id="ARBA00009437"/>
    </source>
</evidence>
<keyword evidence="4" id="KW-0804">Transcription</keyword>
<evidence type="ECO:0000313" key="8">
    <source>
        <dbReference type="Proteomes" id="UP001055167"/>
    </source>
</evidence>
<reference evidence="7" key="2">
    <citation type="submission" date="2021-08" db="EMBL/GenBank/DDBJ databases">
        <authorList>
            <person name="Tani A."/>
            <person name="Ola A."/>
            <person name="Ogura Y."/>
            <person name="Katsura K."/>
            <person name="Hayashi T."/>
        </authorList>
    </citation>
    <scope>NUCLEOTIDE SEQUENCE</scope>
    <source>
        <strain evidence="7">KCTC 52305</strain>
    </source>
</reference>
<evidence type="ECO:0000259" key="6">
    <source>
        <dbReference type="PROSITE" id="PS50931"/>
    </source>
</evidence>
<dbReference type="Pfam" id="PF03466">
    <property type="entry name" value="LysR_substrate"/>
    <property type="match status" value="1"/>
</dbReference>
<feature type="region of interest" description="Disordered" evidence="5">
    <location>
        <begin position="309"/>
        <end position="333"/>
    </location>
</feature>
<dbReference type="PANTHER" id="PTHR30537:SF35">
    <property type="entry name" value="TRANSCRIPTIONAL REGULATORY PROTEIN"/>
    <property type="match status" value="1"/>
</dbReference>
<protein>
    <submittedName>
        <fullName evidence="7">HTH-type transcriptional regulator DmlR</fullName>
    </submittedName>
</protein>
<keyword evidence="8" id="KW-1185">Reference proteome</keyword>